<proteinExistence type="predicted"/>
<dbReference type="EMBL" id="QNRR01000024">
    <property type="protein sequence ID" value="RBP35217.1"/>
    <property type="molecule type" value="Genomic_DNA"/>
</dbReference>
<evidence type="ECO:0000313" key="1">
    <source>
        <dbReference type="EMBL" id="RBP35217.1"/>
    </source>
</evidence>
<dbReference type="InterPro" id="IPR011990">
    <property type="entry name" value="TPR-like_helical_dom_sf"/>
</dbReference>
<gene>
    <name evidence="1" type="ORF">DES53_12417</name>
</gene>
<sequence length="384" mass="43589">MICTSIEAQKDDTSQKNLRAAPTYAKLSDVPERKRMELEAFGRLFEADLLARDASRIYAAFNLPGFMDETLEGFNVSASKHLELRSGMQARFQSRFESISRNWAESEAKYKHLVLHNGKIWLRYRLVFEQNARVNLVDLLVTPGPNGKLGISDIFLHASGFSIVEELRQMALPILLTLDKEHTNLAPDADLNEFEKLADMVSLIKGNDIPGAVSAYHQLSPEMKNQRVPTMLHLLILRRLPDVEAYKDALKEAAKVHQEPSFQYMLLDLYLLEKNYTKAAECQDTLMTLTGKDAVLLATKALFQMHGGSKEDARKTMLEALALEPDCISVHDRAIDVLREAGDHKALADSMRFMEEQTTYRFKGELSDPRWADFLKSLESAPWR</sequence>
<dbReference type="Gene3D" id="1.25.40.10">
    <property type="entry name" value="Tetratricopeptide repeat domain"/>
    <property type="match status" value="1"/>
</dbReference>
<dbReference type="Proteomes" id="UP000253426">
    <property type="component" value="Unassembled WGS sequence"/>
</dbReference>
<organism evidence="1 2">
    <name type="scientific">Roseimicrobium gellanilyticum</name>
    <dbReference type="NCBI Taxonomy" id="748857"/>
    <lineage>
        <taxon>Bacteria</taxon>
        <taxon>Pseudomonadati</taxon>
        <taxon>Verrucomicrobiota</taxon>
        <taxon>Verrucomicrobiia</taxon>
        <taxon>Verrucomicrobiales</taxon>
        <taxon>Verrucomicrobiaceae</taxon>
        <taxon>Roseimicrobium</taxon>
    </lineage>
</organism>
<accession>A0A366H0G8</accession>
<dbReference type="AlphaFoldDB" id="A0A366H0G8"/>
<name>A0A366H0G8_9BACT</name>
<protein>
    <recommendedName>
        <fullName evidence="3">Tetratricopeptide repeat protein</fullName>
    </recommendedName>
</protein>
<comment type="caution">
    <text evidence="1">The sequence shown here is derived from an EMBL/GenBank/DDBJ whole genome shotgun (WGS) entry which is preliminary data.</text>
</comment>
<reference evidence="1 2" key="1">
    <citation type="submission" date="2018-06" db="EMBL/GenBank/DDBJ databases">
        <title>Genomic Encyclopedia of Type Strains, Phase IV (KMG-IV): sequencing the most valuable type-strain genomes for metagenomic binning, comparative biology and taxonomic classification.</title>
        <authorList>
            <person name="Goeker M."/>
        </authorList>
    </citation>
    <scope>NUCLEOTIDE SEQUENCE [LARGE SCALE GENOMIC DNA]</scope>
    <source>
        <strain evidence="1 2">DSM 25532</strain>
    </source>
</reference>
<dbReference type="SUPFAM" id="SSF48452">
    <property type="entry name" value="TPR-like"/>
    <property type="match status" value="1"/>
</dbReference>
<keyword evidence="2" id="KW-1185">Reference proteome</keyword>
<evidence type="ECO:0008006" key="3">
    <source>
        <dbReference type="Google" id="ProtNLM"/>
    </source>
</evidence>
<evidence type="ECO:0000313" key="2">
    <source>
        <dbReference type="Proteomes" id="UP000253426"/>
    </source>
</evidence>